<proteinExistence type="predicted"/>
<dbReference type="InterPro" id="IPR011051">
    <property type="entry name" value="RmlC_Cupin_sf"/>
</dbReference>
<organism evidence="5 6">
    <name type="scientific">Amphritea japonica ATCC BAA-1530</name>
    <dbReference type="NCBI Taxonomy" id="1278309"/>
    <lineage>
        <taxon>Bacteria</taxon>
        <taxon>Pseudomonadati</taxon>
        <taxon>Pseudomonadota</taxon>
        <taxon>Gammaproteobacteria</taxon>
        <taxon>Oceanospirillales</taxon>
        <taxon>Oceanospirillaceae</taxon>
        <taxon>Amphritea</taxon>
    </lineage>
</organism>
<dbReference type="GO" id="GO:0043565">
    <property type="term" value="F:sequence-specific DNA binding"/>
    <property type="evidence" value="ECO:0007669"/>
    <property type="project" value="InterPro"/>
</dbReference>
<dbReference type="SUPFAM" id="SSF51182">
    <property type="entry name" value="RmlC-like cupins"/>
    <property type="match status" value="1"/>
</dbReference>
<keyword evidence="2" id="KW-0238">DNA-binding</keyword>
<gene>
    <name evidence="5" type="ORF">AMJAP_2344</name>
</gene>
<dbReference type="Gene3D" id="2.60.120.10">
    <property type="entry name" value="Jelly Rolls"/>
    <property type="match status" value="1"/>
</dbReference>
<dbReference type="GO" id="GO:0003700">
    <property type="term" value="F:DNA-binding transcription factor activity"/>
    <property type="evidence" value="ECO:0007669"/>
    <property type="project" value="InterPro"/>
</dbReference>
<dbReference type="OrthoDB" id="9783876at2"/>
<evidence type="ECO:0000259" key="4">
    <source>
        <dbReference type="PROSITE" id="PS01124"/>
    </source>
</evidence>
<dbReference type="InterPro" id="IPR014710">
    <property type="entry name" value="RmlC-like_jellyroll"/>
</dbReference>
<dbReference type="InterPro" id="IPR009057">
    <property type="entry name" value="Homeodomain-like_sf"/>
</dbReference>
<name>A0A7R6P6L4_9GAMM</name>
<dbReference type="InterPro" id="IPR050204">
    <property type="entry name" value="AraC_XylS_family_regulators"/>
</dbReference>
<dbReference type="PROSITE" id="PS01124">
    <property type="entry name" value="HTH_ARAC_FAMILY_2"/>
    <property type="match status" value="1"/>
</dbReference>
<dbReference type="SMART" id="SM00342">
    <property type="entry name" value="HTH_ARAC"/>
    <property type="match status" value="1"/>
</dbReference>
<evidence type="ECO:0000256" key="2">
    <source>
        <dbReference type="ARBA" id="ARBA00023125"/>
    </source>
</evidence>
<sequence>MNAINQLLDSLKIEANVHHNGQYCGNWAVDTSGTRQMTFHVVSRGKCFFKFDGEAIELNEGDAVFMPSDAKHCITNLLNSHPAVNQVEALPMTHSLEEESTGLVCGNFAHQHPIFEKLVTQMPKLIVVRHSDQGATRRIIDLILEESQTSGQHTNVLLNRLADCLFYLLVRDSLDTATGVFAALSHPQLCAAMELIHQQSSGQRLSLDELASAAALSRSAFSSLFKEVVEQSPMDYLTQWRMTQAYRWLADEGITTLDAALRCGYENESSFSKAFKRVMGVGPGQARARTEAE</sequence>
<evidence type="ECO:0000313" key="6">
    <source>
        <dbReference type="Proteomes" id="UP000595663"/>
    </source>
</evidence>
<reference evidence="5 6" key="1">
    <citation type="journal article" date="2008" name="Int. J. Syst. Evol. Microbiol.">
        <title>Amphritea japonica sp. nov. and Amphritea balenae sp. nov., isolated from the sediment adjacent to sperm whale carcasses off Kagoshima, Japan.</title>
        <authorList>
            <person name="Miyazaki M."/>
            <person name="Nogi Y."/>
            <person name="Fujiwara Y."/>
            <person name="Kawato M."/>
            <person name="Nagahama T."/>
            <person name="Kubokawa K."/>
            <person name="Horikoshi K."/>
        </authorList>
    </citation>
    <scope>NUCLEOTIDE SEQUENCE [LARGE SCALE GENOMIC DNA]</scope>
    <source>
        <strain evidence="5 6">ATCC BAA-1530</strain>
    </source>
</reference>
<evidence type="ECO:0000313" key="5">
    <source>
        <dbReference type="EMBL" id="BBB26934.1"/>
    </source>
</evidence>
<dbReference type="Pfam" id="PF12833">
    <property type="entry name" value="HTH_18"/>
    <property type="match status" value="1"/>
</dbReference>
<protein>
    <submittedName>
        <fullName evidence="5">AraC family transcriptional regulator</fullName>
    </submittedName>
</protein>
<accession>A0A7R6P6L4</accession>
<keyword evidence="3" id="KW-0804">Transcription</keyword>
<dbReference type="Proteomes" id="UP000595663">
    <property type="component" value="Chromosome"/>
</dbReference>
<evidence type="ECO:0000256" key="3">
    <source>
        <dbReference type="ARBA" id="ARBA00023163"/>
    </source>
</evidence>
<dbReference type="InterPro" id="IPR018060">
    <property type="entry name" value="HTH_AraC"/>
</dbReference>
<dbReference type="InterPro" id="IPR032783">
    <property type="entry name" value="AraC_lig"/>
</dbReference>
<dbReference type="RefSeq" id="WP_019620270.1">
    <property type="nucleotide sequence ID" value="NZ_AP014545.1"/>
</dbReference>
<dbReference type="AlphaFoldDB" id="A0A7R6P6L4"/>
<dbReference type="Gene3D" id="1.10.10.60">
    <property type="entry name" value="Homeodomain-like"/>
    <property type="match status" value="2"/>
</dbReference>
<keyword evidence="6" id="KW-1185">Reference proteome</keyword>
<feature type="domain" description="HTH araC/xylS-type" evidence="4">
    <location>
        <begin position="190"/>
        <end position="289"/>
    </location>
</feature>
<dbReference type="Pfam" id="PF12852">
    <property type="entry name" value="Cupin_6"/>
    <property type="match status" value="1"/>
</dbReference>
<keyword evidence="1" id="KW-0805">Transcription regulation</keyword>
<dbReference type="PANTHER" id="PTHR46796">
    <property type="entry name" value="HTH-TYPE TRANSCRIPTIONAL ACTIVATOR RHAS-RELATED"/>
    <property type="match status" value="1"/>
</dbReference>
<dbReference type="PANTHER" id="PTHR46796:SF7">
    <property type="entry name" value="ARAC FAMILY TRANSCRIPTIONAL REGULATOR"/>
    <property type="match status" value="1"/>
</dbReference>
<dbReference type="EMBL" id="AP014545">
    <property type="protein sequence ID" value="BBB26934.1"/>
    <property type="molecule type" value="Genomic_DNA"/>
</dbReference>
<evidence type="ECO:0000256" key="1">
    <source>
        <dbReference type="ARBA" id="ARBA00023015"/>
    </source>
</evidence>
<dbReference type="SUPFAM" id="SSF46689">
    <property type="entry name" value="Homeodomain-like"/>
    <property type="match status" value="2"/>
</dbReference>
<dbReference type="KEGG" id="ajp:AMJAP_2344"/>